<sequence>MLSSSMPISSGFSKRLWLIEVLPKSHSFHNLSGPSRTFSAFKSLKWQRRTTLSQKI</sequence>
<proteinExistence type="predicted"/>
<protein>
    <submittedName>
        <fullName evidence="1">Uncharacterized protein</fullName>
    </submittedName>
</protein>
<name>A0A2P2KED7_RHIMU</name>
<organism evidence="1">
    <name type="scientific">Rhizophora mucronata</name>
    <name type="common">Asiatic mangrove</name>
    <dbReference type="NCBI Taxonomy" id="61149"/>
    <lineage>
        <taxon>Eukaryota</taxon>
        <taxon>Viridiplantae</taxon>
        <taxon>Streptophyta</taxon>
        <taxon>Embryophyta</taxon>
        <taxon>Tracheophyta</taxon>
        <taxon>Spermatophyta</taxon>
        <taxon>Magnoliopsida</taxon>
        <taxon>eudicotyledons</taxon>
        <taxon>Gunneridae</taxon>
        <taxon>Pentapetalae</taxon>
        <taxon>rosids</taxon>
        <taxon>fabids</taxon>
        <taxon>Malpighiales</taxon>
        <taxon>Rhizophoraceae</taxon>
        <taxon>Rhizophora</taxon>
    </lineage>
</organism>
<accession>A0A2P2KED7</accession>
<dbReference type="AlphaFoldDB" id="A0A2P2KED7"/>
<dbReference type="EMBL" id="GGEC01023610">
    <property type="protein sequence ID" value="MBX04094.1"/>
    <property type="molecule type" value="Transcribed_RNA"/>
</dbReference>
<reference evidence="1" key="1">
    <citation type="submission" date="2018-02" db="EMBL/GenBank/DDBJ databases">
        <title>Rhizophora mucronata_Transcriptome.</title>
        <authorList>
            <person name="Meera S.P."/>
            <person name="Sreeshan A."/>
            <person name="Augustine A."/>
        </authorList>
    </citation>
    <scope>NUCLEOTIDE SEQUENCE</scope>
    <source>
        <tissue evidence="1">Leaf</tissue>
    </source>
</reference>
<evidence type="ECO:0000313" key="1">
    <source>
        <dbReference type="EMBL" id="MBX04094.1"/>
    </source>
</evidence>